<evidence type="ECO:0000313" key="7">
    <source>
        <dbReference type="Proteomes" id="UP001057532"/>
    </source>
</evidence>
<keyword evidence="3 5" id="KW-1133">Transmembrane helix</keyword>
<evidence type="ECO:0000256" key="3">
    <source>
        <dbReference type="ARBA" id="ARBA00022989"/>
    </source>
</evidence>
<sequence length="117" mass="12816">MLNMWIHFLNWIGLLSAAVVALVSTRPQISRVAMMVSRFCYLVAIGTGILLLPTGWQLHPGLTTIKVVMGLAVIASLEIAFARKRHHQLSKLLMLVVGCLLIVVAAYGLFLTHGKPL</sequence>
<evidence type="ECO:0000256" key="5">
    <source>
        <dbReference type="SAM" id="Phobius"/>
    </source>
</evidence>
<proteinExistence type="predicted"/>
<keyword evidence="2 5" id="KW-0812">Transmembrane</keyword>
<keyword evidence="1" id="KW-1003">Cell membrane</keyword>
<evidence type="ECO:0000256" key="1">
    <source>
        <dbReference type="ARBA" id="ARBA00022475"/>
    </source>
</evidence>
<feature type="transmembrane region" description="Helical" evidence="5">
    <location>
        <begin position="92"/>
        <end position="111"/>
    </location>
</feature>
<feature type="transmembrane region" description="Helical" evidence="5">
    <location>
        <begin position="6"/>
        <end position="24"/>
    </location>
</feature>
<feature type="transmembrane region" description="Helical" evidence="5">
    <location>
        <begin position="62"/>
        <end position="80"/>
    </location>
</feature>
<dbReference type="Proteomes" id="UP001057532">
    <property type="component" value="Chromosome"/>
</dbReference>
<keyword evidence="4 5" id="KW-0472">Membrane</keyword>
<organism evidence="6 7">
    <name type="scientific">Fructilactobacillus ixorae</name>
    <dbReference type="NCBI Taxonomy" id="1750535"/>
    <lineage>
        <taxon>Bacteria</taxon>
        <taxon>Bacillati</taxon>
        <taxon>Bacillota</taxon>
        <taxon>Bacilli</taxon>
        <taxon>Lactobacillales</taxon>
        <taxon>Lactobacillaceae</taxon>
        <taxon>Fructilactobacillus</taxon>
    </lineage>
</organism>
<dbReference type="RefSeq" id="WP_252779609.1">
    <property type="nucleotide sequence ID" value="NZ_CP097478.1"/>
</dbReference>
<name>A0ABY5C333_9LACO</name>
<evidence type="ECO:0000256" key="4">
    <source>
        <dbReference type="ARBA" id="ARBA00023136"/>
    </source>
</evidence>
<dbReference type="Pfam" id="PF07457">
    <property type="entry name" value="DUF1516"/>
    <property type="match status" value="1"/>
</dbReference>
<feature type="transmembrane region" description="Helical" evidence="5">
    <location>
        <begin position="36"/>
        <end position="56"/>
    </location>
</feature>
<evidence type="ECO:0000256" key="2">
    <source>
        <dbReference type="ARBA" id="ARBA00022692"/>
    </source>
</evidence>
<keyword evidence="7" id="KW-1185">Reference proteome</keyword>
<dbReference type="EMBL" id="CP097478">
    <property type="protein sequence ID" value="USS92846.1"/>
    <property type="molecule type" value="Genomic_DNA"/>
</dbReference>
<dbReference type="InterPro" id="IPR010899">
    <property type="entry name" value="UPF0344"/>
</dbReference>
<evidence type="ECO:0000313" key="6">
    <source>
        <dbReference type="EMBL" id="USS92846.1"/>
    </source>
</evidence>
<reference evidence="6" key="1">
    <citation type="submission" date="2022-05" db="EMBL/GenBank/DDBJ databases">
        <authorList>
            <person name="Oliphant S.A."/>
            <person name="Watson-Haigh N.S."/>
            <person name="Sumby K.M."/>
            <person name="Gardner J.M."/>
            <person name="Jiranek V."/>
        </authorList>
    </citation>
    <scope>NUCLEOTIDE SEQUENCE</scope>
    <source>
        <strain evidence="6">Ru20-1</strain>
    </source>
</reference>
<protein>
    <submittedName>
        <fullName evidence="6">YisL family protein</fullName>
    </submittedName>
</protein>
<accession>A0ABY5C333</accession>
<gene>
    <name evidence="6" type="ORF">M8332_04230</name>
</gene>